<name>A0A2H0RIJ4_9BACT</name>
<dbReference type="EMBL" id="PCYJ01000010">
    <property type="protein sequence ID" value="PIR45605.1"/>
    <property type="molecule type" value="Genomic_DNA"/>
</dbReference>
<dbReference type="Proteomes" id="UP000230906">
    <property type="component" value="Unassembled WGS sequence"/>
</dbReference>
<reference evidence="1 2" key="1">
    <citation type="submission" date="2017-09" db="EMBL/GenBank/DDBJ databases">
        <title>Depth-based differentiation of microbial function through sediment-hosted aquifers and enrichment of novel symbionts in the deep terrestrial subsurface.</title>
        <authorList>
            <person name="Probst A.J."/>
            <person name="Ladd B."/>
            <person name="Jarett J.K."/>
            <person name="Geller-Mcgrath D.E."/>
            <person name="Sieber C.M."/>
            <person name="Emerson J.B."/>
            <person name="Anantharaman K."/>
            <person name="Thomas B.C."/>
            <person name="Malmstrom R."/>
            <person name="Stieglmeier M."/>
            <person name="Klingl A."/>
            <person name="Woyke T."/>
            <person name="Ryan C.M."/>
            <person name="Banfield J.F."/>
        </authorList>
    </citation>
    <scope>NUCLEOTIDE SEQUENCE [LARGE SCALE GENOMIC DNA]</scope>
    <source>
        <strain evidence="1">CG10_big_fil_rev_8_21_14_0_10_50_13</strain>
    </source>
</reference>
<comment type="caution">
    <text evidence="1">The sequence shown here is derived from an EMBL/GenBank/DDBJ whole genome shotgun (WGS) entry which is preliminary data.</text>
</comment>
<dbReference type="SUPFAM" id="SSF89095">
    <property type="entry name" value="GatB/YqeY motif"/>
    <property type="match status" value="1"/>
</dbReference>
<keyword evidence="1" id="KW-0808">Transferase</keyword>
<dbReference type="InterPro" id="IPR042184">
    <property type="entry name" value="YqeY/Aim41_N"/>
</dbReference>
<evidence type="ECO:0000313" key="1">
    <source>
        <dbReference type="EMBL" id="PIR45605.1"/>
    </source>
</evidence>
<evidence type="ECO:0000313" key="2">
    <source>
        <dbReference type="Proteomes" id="UP000230906"/>
    </source>
</evidence>
<dbReference type="Pfam" id="PF09424">
    <property type="entry name" value="YqeY"/>
    <property type="match status" value="1"/>
</dbReference>
<proteinExistence type="predicted"/>
<dbReference type="GO" id="GO:0016740">
    <property type="term" value="F:transferase activity"/>
    <property type="evidence" value="ECO:0007669"/>
    <property type="project" value="UniProtKB-KW"/>
</dbReference>
<accession>A0A2H0RIJ4</accession>
<dbReference type="InterPro" id="IPR003789">
    <property type="entry name" value="Asn/Gln_tRNA_amidoTrase-B-like"/>
</dbReference>
<dbReference type="AlphaFoldDB" id="A0A2H0RIJ4"/>
<sequence length="150" mass="16214">MSLQQDIKEQIKKAMKGRDEVRLAVVRGLAAAMTNELVAKGKKPTDELTDEEALAVVKRASKQRQDSISQFNAGGREDLAGKEEAELKIIEEYLPAQMSREEIEKIAKAKIAELGADKSKLGILIGTVVKETNGAADGAVVKNVVQELLG</sequence>
<dbReference type="InterPro" id="IPR023168">
    <property type="entry name" value="GatB_Yqey_C_2"/>
</dbReference>
<organism evidence="1 2">
    <name type="scientific">Candidatus Vogelbacteria bacterium CG10_big_fil_rev_8_21_14_0_10_50_13</name>
    <dbReference type="NCBI Taxonomy" id="1975044"/>
    <lineage>
        <taxon>Bacteria</taxon>
        <taxon>Candidatus Vogeliibacteriota</taxon>
    </lineage>
</organism>
<dbReference type="Gene3D" id="1.10.10.410">
    <property type="match status" value="1"/>
</dbReference>
<dbReference type="PANTHER" id="PTHR28055">
    <property type="entry name" value="ALTERED INHERITANCE OF MITOCHONDRIA PROTEIN 41, MITOCHONDRIAL"/>
    <property type="match status" value="1"/>
</dbReference>
<protein>
    <submittedName>
        <fullName evidence="1">Glutamyl-tRNA amidotransferase</fullName>
    </submittedName>
</protein>
<dbReference type="InterPro" id="IPR019004">
    <property type="entry name" value="YqeY/Aim41"/>
</dbReference>
<dbReference type="Gene3D" id="1.10.1510.10">
    <property type="entry name" value="Uncharacterised protein YqeY/AIM41 PF09424, N-terminal domain"/>
    <property type="match status" value="1"/>
</dbReference>
<dbReference type="GO" id="GO:0016884">
    <property type="term" value="F:carbon-nitrogen ligase activity, with glutamine as amido-N-donor"/>
    <property type="evidence" value="ECO:0007669"/>
    <property type="project" value="InterPro"/>
</dbReference>
<gene>
    <name evidence="1" type="ORF">COV09_00545</name>
</gene>
<dbReference type="PANTHER" id="PTHR28055:SF1">
    <property type="entry name" value="ALTERED INHERITANCE OF MITOCHONDRIA PROTEIN 41, MITOCHONDRIAL"/>
    <property type="match status" value="1"/>
</dbReference>